<name>A0ABX2HW42_ANAHA</name>
<evidence type="ECO:0000259" key="3">
    <source>
        <dbReference type="Pfam" id="PF12961"/>
    </source>
</evidence>
<dbReference type="SUPFAM" id="SSF88697">
    <property type="entry name" value="PUA domain-like"/>
    <property type="match status" value="1"/>
</dbReference>
<reference evidence="4 5" key="1">
    <citation type="journal article" date="2020" name="Cell Host Microbe">
        <title>Functional and Genomic Variation between Human-Derived Isolates of Lachnospiraceae Reveals Inter- and Intra-Species Diversity.</title>
        <authorList>
            <person name="Sorbara M.T."/>
            <person name="Littmann E.R."/>
            <person name="Fontana E."/>
            <person name="Moody T.U."/>
            <person name="Kohout C.E."/>
            <person name="Gjonbalaj M."/>
            <person name="Eaton V."/>
            <person name="Seok R."/>
            <person name="Leiner I.M."/>
            <person name="Pamer E.G."/>
        </authorList>
    </citation>
    <scope>NUCLEOTIDE SEQUENCE [LARGE SCALE GENOMIC DNA]</scope>
    <source>
        <strain evidence="4 5">MSK.14.57</strain>
    </source>
</reference>
<dbReference type="InterPro" id="IPR039440">
    <property type="entry name" value="DUF3850"/>
</dbReference>
<feature type="compositionally biased region" description="Acidic residues" evidence="1">
    <location>
        <begin position="262"/>
        <end position="273"/>
    </location>
</feature>
<dbReference type="PANTHER" id="PTHR33375">
    <property type="entry name" value="CHROMOSOME-PARTITIONING PROTEIN PARB-RELATED"/>
    <property type="match status" value="1"/>
</dbReference>
<dbReference type="SUPFAM" id="SSF109709">
    <property type="entry name" value="KorB DNA-binding domain-like"/>
    <property type="match status" value="1"/>
</dbReference>
<dbReference type="EMBL" id="JAAITB010000008">
    <property type="protein sequence ID" value="NSJ78959.1"/>
    <property type="molecule type" value="Genomic_DNA"/>
</dbReference>
<dbReference type="Gene3D" id="2.30.130.30">
    <property type="entry name" value="Hypothetical protein"/>
    <property type="match status" value="1"/>
</dbReference>
<dbReference type="Pfam" id="PF12961">
    <property type="entry name" value="DUF3850"/>
    <property type="match status" value="1"/>
</dbReference>
<dbReference type="PANTHER" id="PTHR33375:SF1">
    <property type="entry name" value="CHROMOSOME-PARTITIONING PROTEIN PARB-RELATED"/>
    <property type="match status" value="1"/>
</dbReference>
<accession>A0ABX2HW42</accession>
<keyword evidence="5" id="KW-1185">Reference proteome</keyword>
<evidence type="ECO:0000313" key="4">
    <source>
        <dbReference type="EMBL" id="NSJ78959.1"/>
    </source>
</evidence>
<feature type="compositionally biased region" description="Basic and acidic residues" evidence="1">
    <location>
        <begin position="251"/>
        <end position="261"/>
    </location>
</feature>
<dbReference type="InterPro" id="IPR015947">
    <property type="entry name" value="PUA-like_sf"/>
</dbReference>
<dbReference type="InterPro" id="IPR003115">
    <property type="entry name" value="ParB_N"/>
</dbReference>
<dbReference type="Pfam" id="PF02195">
    <property type="entry name" value="ParB_N"/>
    <property type="match status" value="1"/>
</dbReference>
<feature type="domain" description="DUF3850" evidence="3">
    <location>
        <begin position="414"/>
        <end position="486"/>
    </location>
</feature>
<protein>
    <submittedName>
        <fullName evidence="4">DUF3850 domain-containing protein</fullName>
    </submittedName>
</protein>
<feature type="region of interest" description="Disordered" evidence="1">
    <location>
        <begin position="251"/>
        <end position="275"/>
    </location>
</feature>
<dbReference type="InterPro" id="IPR036086">
    <property type="entry name" value="ParB/Sulfiredoxin_sf"/>
</dbReference>
<dbReference type="SUPFAM" id="SSF110849">
    <property type="entry name" value="ParB/Sulfiredoxin"/>
    <property type="match status" value="1"/>
</dbReference>
<sequence>MAGFNVMDMLNKTSKEGIEEKPKARFRTKDIDIYNIYANEDNISDQIGIDEKAAEIKLLGLLQPLEVMYEPNQSGEEYKLIGGERRWRALKKLVEEEDLQEFREATCQIRKPRSKNEEIIELCISNSYRKATPEKELERIKLLTDALKDAKAAGEKIMGYDLESGRLRDIAAKILGKKPTQIANAMSINNNLIPELRKLLEKQEISFSVAVEIAGLEEDEQEEIYSWYPDEIITVKKIREYKQRILEEQREAELKESRQEAEADETEEEEETEIEGRMNLERDFPEYCPEQNELEKQALEAFAERIQRQVRSEGIKNLSELKEYMKTWYKHSGGTLCGSNGFDGWYSCEKGHIKLCKNNFEEIVKKTVNKMADVISEMIQFDVDAAEEQKTERVEIPQTNKVEVPEIRSDERRHRLKLASMFFDAVDTGKKSFELRKNDRNYKIGDIIELHEMNDGEETGRVTEKQVIYVLEGFKGLEEGYCILGLDEKER</sequence>
<evidence type="ECO:0000256" key="1">
    <source>
        <dbReference type="SAM" id="MobiDB-lite"/>
    </source>
</evidence>
<dbReference type="Proteomes" id="UP001644750">
    <property type="component" value="Unassembled WGS sequence"/>
</dbReference>
<evidence type="ECO:0000313" key="5">
    <source>
        <dbReference type="Proteomes" id="UP001644750"/>
    </source>
</evidence>
<dbReference type="Gene3D" id="1.10.10.2830">
    <property type="match status" value="1"/>
</dbReference>
<dbReference type="RefSeq" id="WP_173751722.1">
    <property type="nucleotide sequence ID" value="NZ_JAAIQA010000020.1"/>
</dbReference>
<proteinExistence type="predicted"/>
<organism evidence="4 5">
    <name type="scientific">Anaerostipes hadrus</name>
    <dbReference type="NCBI Taxonomy" id="649756"/>
    <lineage>
        <taxon>Bacteria</taxon>
        <taxon>Bacillati</taxon>
        <taxon>Bacillota</taxon>
        <taxon>Clostridia</taxon>
        <taxon>Lachnospirales</taxon>
        <taxon>Lachnospiraceae</taxon>
        <taxon>Anaerostipes</taxon>
    </lineage>
</organism>
<evidence type="ECO:0000259" key="2">
    <source>
        <dbReference type="Pfam" id="PF02195"/>
    </source>
</evidence>
<gene>
    <name evidence="4" type="ORF">G5A72_05020</name>
</gene>
<dbReference type="InterPro" id="IPR050336">
    <property type="entry name" value="Chromosome_partition/occlusion"/>
</dbReference>
<feature type="domain" description="ParB-like N-terminal" evidence="2">
    <location>
        <begin position="31"/>
        <end position="96"/>
    </location>
</feature>
<comment type="caution">
    <text evidence="4">The sequence shown here is derived from an EMBL/GenBank/DDBJ whole genome shotgun (WGS) entry which is preliminary data.</text>
</comment>
<dbReference type="Gene3D" id="3.90.1530.30">
    <property type="match status" value="1"/>
</dbReference>